<evidence type="ECO:0000313" key="7">
    <source>
        <dbReference type="EMBL" id="RZB40244.1"/>
    </source>
</evidence>
<protein>
    <recommendedName>
        <fullName evidence="6">Annexin</fullName>
    </recommendedName>
</protein>
<keyword evidence="5 6" id="KW-0111">Calcium/phospholipid-binding</keyword>
<dbReference type="OrthoDB" id="37886at2759"/>
<keyword evidence="2 6" id="KW-0677">Repeat</keyword>
<sequence>MAGTPTVYADSNFSAEEDAVALKTAFKGFGSDEDAIIEIITNRSNEQRQQIAAQFKTMYGKDLIKELKSELRGNLEDVIVALMTEPIEFQAKQLHKAISGLGTDEGTIVEILSIHNNEDVIKIAQEYEGLYQQSLESDIKGDTSGTVKRLLVSLSTGHRDESEVTDEEKAFKDAQTLLRAGELIQGTDESAFNEILCQRNHSQLQLIFTEYEKITGHPFEKAVENEFSLTSKDSLLALIHSIRNRLDYLATRLHDSMAGIGTDDRTLIRIVVSRSEIDLEDIKEVFRHKYGKTLAEFIQDDCSGDYKKCLLSIIT</sequence>
<dbReference type="GO" id="GO:0001786">
    <property type="term" value="F:phosphatidylserine binding"/>
    <property type="evidence" value="ECO:0007669"/>
    <property type="project" value="TreeGrafter"/>
</dbReference>
<keyword evidence="3 6" id="KW-0106">Calcium</keyword>
<name>A0A482VAH2_ASBVE</name>
<evidence type="ECO:0000256" key="1">
    <source>
        <dbReference type="ARBA" id="ARBA00007831"/>
    </source>
</evidence>
<dbReference type="GO" id="GO:0032509">
    <property type="term" value="P:endosome transport via multivesicular body sorting pathway"/>
    <property type="evidence" value="ECO:0007669"/>
    <property type="project" value="TreeGrafter"/>
</dbReference>
<evidence type="ECO:0000256" key="4">
    <source>
        <dbReference type="ARBA" id="ARBA00023216"/>
    </source>
</evidence>
<dbReference type="InterPro" id="IPR018252">
    <property type="entry name" value="Annexin_repeat_CS"/>
</dbReference>
<dbReference type="FunFam" id="1.10.220.10:FF:000004">
    <property type="entry name" value="Annexin"/>
    <property type="match status" value="1"/>
</dbReference>
<dbReference type="GO" id="GO:0005886">
    <property type="term" value="C:plasma membrane"/>
    <property type="evidence" value="ECO:0007669"/>
    <property type="project" value="TreeGrafter"/>
</dbReference>
<dbReference type="InterPro" id="IPR018502">
    <property type="entry name" value="Annexin_repeat"/>
</dbReference>
<dbReference type="InterPro" id="IPR001464">
    <property type="entry name" value="Annexin"/>
</dbReference>
<keyword evidence="8" id="KW-1185">Reference proteome</keyword>
<dbReference type="Gene3D" id="1.10.220.10">
    <property type="entry name" value="Annexin"/>
    <property type="match status" value="4"/>
</dbReference>
<dbReference type="PROSITE" id="PS51897">
    <property type="entry name" value="ANNEXIN_2"/>
    <property type="match status" value="4"/>
</dbReference>
<dbReference type="EMBL" id="QDEB01120810">
    <property type="protein sequence ID" value="RZB40244.1"/>
    <property type="molecule type" value="Genomic_DNA"/>
</dbReference>
<dbReference type="FunFam" id="1.10.220.10:FF:000002">
    <property type="entry name" value="Annexin"/>
    <property type="match status" value="1"/>
</dbReference>
<dbReference type="GO" id="GO:0005737">
    <property type="term" value="C:cytoplasm"/>
    <property type="evidence" value="ECO:0007669"/>
    <property type="project" value="TreeGrafter"/>
</dbReference>
<organism evidence="7 8">
    <name type="scientific">Asbolus verrucosus</name>
    <name type="common">Desert ironclad beetle</name>
    <dbReference type="NCBI Taxonomy" id="1661398"/>
    <lineage>
        <taxon>Eukaryota</taxon>
        <taxon>Metazoa</taxon>
        <taxon>Ecdysozoa</taxon>
        <taxon>Arthropoda</taxon>
        <taxon>Hexapoda</taxon>
        <taxon>Insecta</taxon>
        <taxon>Pterygota</taxon>
        <taxon>Neoptera</taxon>
        <taxon>Endopterygota</taxon>
        <taxon>Coleoptera</taxon>
        <taxon>Polyphaga</taxon>
        <taxon>Cucujiformia</taxon>
        <taxon>Tenebrionidae</taxon>
        <taxon>Pimeliinae</taxon>
        <taxon>Asbolus</taxon>
    </lineage>
</organism>
<proteinExistence type="inferred from homology"/>
<dbReference type="AlphaFoldDB" id="A0A482VAH2"/>
<dbReference type="SMART" id="SM00335">
    <property type="entry name" value="ANX"/>
    <property type="match status" value="4"/>
</dbReference>
<evidence type="ECO:0000256" key="5">
    <source>
        <dbReference type="ARBA" id="ARBA00023302"/>
    </source>
</evidence>
<evidence type="ECO:0000256" key="3">
    <source>
        <dbReference type="ARBA" id="ARBA00022837"/>
    </source>
</evidence>
<dbReference type="PRINTS" id="PR00196">
    <property type="entry name" value="ANNEXIN"/>
</dbReference>
<gene>
    <name evidence="7" type="ORF">BDFB_001408</name>
</gene>
<dbReference type="GO" id="GO:0005544">
    <property type="term" value="F:calcium-dependent phospholipid binding"/>
    <property type="evidence" value="ECO:0007669"/>
    <property type="project" value="UniProtKB-KW"/>
</dbReference>
<evidence type="ECO:0000313" key="8">
    <source>
        <dbReference type="Proteomes" id="UP000292052"/>
    </source>
</evidence>
<comment type="similarity">
    <text evidence="1 6">Belongs to the annexin family.</text>
</comment>
<dbReference type="FunFam" id="1.10.220.10:FF:000003">
    <property type="entry name" value="Annexin"/>
    <property type="match status" value="1"/>
</dbReference>
<dbReference type="Pfam" id="PF00191">
    <property type="entry name" value="Annexin"/>
    <property type="match status" value="4"/>
</dbReference>
<dbReference type="InterPro" id="IPR037104">
    <property type="entry name" value="Annexin_sf"/>
</dbReference>
<dbReference type="PANTHER" id="PTHR10502:SF233">
    <property type="entry name" value="ANNEXIN B9"/>
    <property type="match status" value="1"/>
</dbReference>
<comment type="caution">
    <text evidence="7">The sequence shown here is derived from an EMBL/GenBank/DDBJ whole genome shotgun (WGS) entry which is preliminary data.</text>
</comment>
<dbReference type="PANTHER" id="PTHR10502">
    <property type="entry name" value="ANNEXIN"/>
    <property type="match status" value="1"/>
</dbReference>
<dbReference type="STRING" id="1661398.A0A482VAH2"/>
<dbReference type="GO" id="GO:0012506">
    <property type="term" value="C:vesicle membrane"/>
    <property type="evidence" value="ECO:0007669"/>
    <property type="project" value="TreeGrafter"/>
</dbReference>
<reference evidence="7 8" key="1">
    <citation type="submission" date="2017-03" db="EMBL/GenBank/DDBJ databases">
        <title>Genome of the blue death feigning beetle - Asbolus verrucosus.</title>
        <authorList>
            <person name="Rider S.D."/>
        </authorList>
    </citation>
    <scope>NUCLEOTIDE SEQUENCE [LARGE SCALE GENOMIC DNA]</scope>
    <source>
        <strain evidence="7">Butters</strain>
        <tissue evidence="7">Head and leg muscle</tissue>
    </source>
</reference>
<evidence type="ECO:0000256" key="6">
    <source>
        <dbReference type="RuleBase" id="RU003540"/>
    </source>
</evidence>
<dbReference type="GO" id="GO:0005634">
    <property type="term" value="C:nucleus"/>
    <property type="evidence" value="ECO:0007669"/>
    <property type="project" value="TreeGrafter"/>
</dbReference>
<dbReference type="GO" id="GO:0005509">
    <property type="term" value="F:calcium ion binding"/>
    <property type="evidence" value="ECO:0007669"/>
    <property type="project" value="InterPro"/>
</dbReference>
<dbReference type="PROSITE" id="PS00223">
    <property type="entry name" value="ANNEXIN_1"/>
    <property type="match status" value="2"/>
</dbReference>
<evidence type="ECO:0000256" key="2">
    <source>
        <dbReference type="ARBA" id="ARBA00022737"/>
    </source>
</evidence>
<accession>A0A482VAH2</accession>
<comment type="domain">
    <text evidence="6">A pair of annexin repeats may form one binding site for calcium and phospholipid.</text>
</comment>
<dbReference type="SUPFAM" id="SSF47874">
    <property type="entry name" value="Annexin"/>
    <property type="match status" value="1"/>
</dbReference>
<dbReference type="FunFam" id="1.10.220.10:FF:000001">
    <property type="entry name" value="Annexin"/>
    <property type="match status" value="1"/>
</dbReference>
<dbReference type="Proteomes" id="UP000292052">
    <property type="component" value="Unassembled WGS sequence"/>
</dbReference>
<keyword evidence="4 6" id="KW-0041">Annexin</keyword>